<evidence type="ECO:0008006" key="3">
    <source>
        <dbReference type="Google" id="ProtNLM"/>
    </source>
</evidence>
<organism evidence="1 2">
    <name type="scientific">Prevotella lacticifex</name>
    <dbReference type="NCBI Taxonomy" id="2854755"/>
    <lineage>
        <taxon>Bacteria</taxon>
        <taxon>Pseudomonadati</taxon>
        <taxon>Bacteroidota</taxon>
        <taxon>Bacteroidia</taxon>
        <taxon>Bacteroidales</taxon>
        <taxon>Prevotellaceae</taxon>
        <taxon>Prevotella</taxon>
    </lineage>
</organism>
<keyword evidence="2" id="KW-1185">Reference proteome</keyword>
<protein>
    <recommendedName>
        <fullName evidence="3">GxxExxY protein</fullName>
    </recommendedName>
</protein>
<proteinExistence type="predicted"/>
<gene>
    <name evidence="1" type="ORF">PRLR5076_11020</name>
</gene>
<dbReference type="EMBL" id="BPUB01000001">
    <property type="protein sequence ID" value="GJG58251.1"/>
    <property type="molecule type" value="Genomic_DNA"/>
</dbReference>
<dbReference type="Pfam" id="PF13366">
    <property type="entry name" value="PDDEXK_3"/>
    <property type="match status" value="1"/>
</dbReference>
<reference evidence="1" key="1">
    <citation type="journal article" date="2022" name="Int. J. Syst. Evol. Microbiol.">
        <title>Prevotella lacticifex sp. nov., isolated from the rumen of cows.</title>
        <authorList>
            <person name="Shinkai T."/>
            <person name="Ikeyama N."/>
            <person name="Kumagai M."/>
            <person name="Ohmori H."/>
            <person name="Sakamoto M."/>
            <person name="Ohkuma M."/>
            <person name="Mitsumori M."/>
        </authorList>
    </citation>
    <scope>NUCLEOTIDE SEQUENCE</scope>
    <source>
        <strain evidence="1">R5076</strain>
    </source>
</reference>
<dbReference type="AlphaFoldDB" id="A0A9R1CVM1"/>
<sequence>MTENEIASICVDAIYAVYKGLGPGLLESIYQKVLLYELKKRGLEAVSELKIPIHYDGLVFGTELRADIVVGNKVILELKSVQELKDLHFKQTLTYLRLTGMKLGLLVNFNCTRLKDGNIRRIVNNL</sequence>
<dbReference type="InterPro" id="IPR026350">
    <property type="entry name" value="GxxExxY"/>
</dbReference>
<dbReference type="GeneID" id="72468032"/>
<dbReference type="RefSeq" id="WP_223929759.1">
    <property type="nucleotide sequence ID" value="NZ_BPTU01000003.1"/>
</dbReference>
<evidence type="ECO:0000313" key="2">
    <source>
        <dbReference type="Proteomes" id="UP000825483"/>
    </source>
</evidence>
<evidence type="ECO:0000313" key="1">
    <source>
        <dbReference type="EMBL" id="GJG58251.1"/>
    </source>
</evidence>
<comment type="caution">
    <text evidence="1">The sequence shown here is derived from an EMBL/GenBank/DDBJ whole genome shotgun (WGS) entry which is preliminary data.</text>
</comment>
<accession>A0A9R1CVM1</accession>
<dbReference type="Proteomes" id="UP000825483">
    <property type="component" value="Unassembled WGS sequence"/>
</dbReference>
<dbReference type="NCBIfam" id="TIGR04256">
    <property type="entry name" value="GxxExxY"/>
    <property type="match status" value="1"/>
</dbReference>
<name>A0A9R1CVM1_9BACT</name>